<comment type="caution">
    <text evidence="4">The sequence shown here is derived from an EMBL/GenBank/DDBJ whole genome shotgun (WGS) entry which is preliminary data.</text>
</comment>
<dbReference type="PANTHER" id="PTHR30337:SF7">
    <property type="entry name" value="PHOSPHOESTERASE"/>
    <property type="match status" value="1"/>
</dbReference>
<dbReference type="Proteomes" id="UP000317366">
    <property type="component" value="Unassembled WGS sequence"/>
</dbReference>
<dbReference type="PANTHER" id="PTHR30337">
    <property type="entry name" value="COMPONENT OF ATP-DEPENDENT DSDNA EXONUCLEASE"/>
    <property type="match status" value="1"/>
</dbReference>
<accession>A0A538TFM7</accession>
<organism evidence="4 5">
    <name type="scientific">Eiseniibacteriota bacterium</name>
    <dbReference type="NCBI Taxonomy" id="2212470"/>
    <lineage>
        <taxon>Bacteria</taxon>
        <taxon>Candidatus Eiseniibacteriota</taxon>
    </lineage>
</organism>
<reference evidence="5 6" key="1">
    <citation type="journal article" date="2019" name="Nat. Microbiol.">
        <title>Mediterranean grassland soil C-N compound turnover is dependent on rainfall and depth, and is mediated by genomically divergent microorganisms.</title>
        <authorList>
            <person name="Diamond S."/>
            <person name="Andeer P.F."/>
            <person name="Li Z."/>
            <person name="Crits-Christoph A."/>
            <person name="Burstein D."/>
            <person name="Anantharaman K."/>
            <person name="Lane K.R."/>
            <person name="Thomas B.C."/>
            <person name="Pan C."/>
            <person name="Northen T.R."/>
            <person name="Banfield J.F."/>
        </authorList>
    </citation>
    <scope>NUCLEOTIDE SEQUENCE [LARGE SCALE GENOMIC DNA]</scope>
    <source>
        <strain evidence="3">WS_4</strain>
        <strain evidence="4">WS_7</strain>
    </source>
</reference>
<sequence length="381" mass="42731">MSVRILHLADLHLGAAFPSMGERGPERTRDLLSAFQRAIEFASSPEHPVDLVVIAGDLFDTHDPDEGLVFQVESSFERLSKANVPAFLVPGTHDAYSYRRSVYRRLRLPEGSQLLAEPRLRPGPRITIRGETVQLYGIAYDPTVSARPLSDFSRSGVADHHVGILHGALQDSPTWKIRPSDLPIDRVEIDASGLHYLALGHYHNFVEVREGGSVAVYPGTLEGKKFGEDGARYLVVVTLARGEVSIERKPWNTRTLSQVAVDFLNAEVHDESRLVDRIASFAGEREIVRVRLEGAADFVFEPERIAARIRDRFFHLEIDDHTYLMDAALLGQFRDEATIRGAFVRRTLERLSRAKTQEEKETATLALRIGLAEFQNPRHAV</sequence>
<evidence type="ECO:0000256" key="1">
    <source>
        <dbReference type="ARBA" id="ARBA00022801"/>
    </source>
</evidence>
<dbReference type="SUPFAM" id="SSF56300">
    <property type="entry name" value="Metallo-dependent phosphatases"/>
    <property type="match status" value="1"/>
</dbReference>
<dbReference type="InterPro" id="IPR004843">
    <property type="entry name" value="Calcineurin-like_PHP"/>
</dbReference>
<feature type="domain" description="Calcineurin-like phosphoesterase" evidence="2">
    <location>
        <begin position="4"/>
        <end position="102"/>
    </location>
</feature>
<name>A0A538TFM7_UNCEI</name>
<dbReference type="AlphaFoldDB" id="A0A538TFM7"/>
<dbReference type="Proteomes" id="UP000319829">
    <property type="component" value="Unassembled WGS sequence"/>
</dbReference>
<dbReference type="InterPro" id="IPR041796">
    <property type="entry name" value="Mre11_N"/>
</dbReference>
<evidence type="ECO:0000313" key="3">
    <source>
        <dbReference type="EMBL" id="TMQ52784.1"/>
    </source>
</evidence>
<evidence type="ECO:0000313" key="4">
    <source>
        <dbReference type="EMBL" id="TMQ62421.1"/>
    </source>
</evidence>
<keyword evidence="1" id="KW-0378">Hydrolase</keyword>
<dbReference type="GO" id="GO:0004527">
    <property type="term" value="F:exonuclease activity"/>
    <property type="evidence" value="ECO:0007669"/>
    <property type="project" value="UniProtKB-KW"/>
</dbReference>
<dbReference type="EMBL" id="VBOX01000079">
    <property type="protein sequence ID" value="TMQ62421.1"/>
    <property type="molecule type" value="Genomic_DNA"/>
</dbReference>
<dbReference type="Pfam" id="PF00149">
    <property type="entry name" value="Metallophos"/>
    <property type="match status" value="1"/>
</dbReference>
<protein>
    <submittedName>
        <fullName evidence="4">DNA repair exonuclease</fullName>
    </submittedName>
</protein>
<evidence type="ECO:0000259" key="2">
    <source>
        <dbReference type="Pfam" id="PF00149"/>
    </source>
</evidence>
<evidence type="ECO:0000313" key="5">
    <source>
        <dbReference type="Proteomes" id="UP000317366"/>
    </source>
</evidence>
<keyword evidence="4" id="KW-0540">Nuclease</keyword>
<keyword evidence="4" id="KW-0269">Exonuclease</keyword>
<proteinExistence type="predicted"/>
<dbReference type="EMBL" id="VBOU01000094">
    <property type="protein sequence ID" value="TMQ52784.1"/>
    <property type="molecule type" value="Genomic_DNA"/>
</dbReference>
<gene>
    <name evidence="3" type="ORF">E6K74_11625</name>
    <name evidence="4" type="ORF">E6K77_07445</name>
</gene>
<dbReference type="InterPro" id="IPR050535">
    <property type="entry name" value="DNA_Repair-Maintenance_Comp"/>
</dbReference>
<dbReference type="InterPro" id="IPR029052">
    <property type="entry name" value="Metallo-depent_PP-like"/>
</dbReference>
<evidence type="ECO:0000313" key="6">
    <source>
        <dbReference type="Proteomes" id="UP000319829"/>
    </source>
</evidence>
<dbReference type="Gene3D" id="3.60.21.10">
    <property type="match status" value="1"/>
</dbReference>
<dbReference type="CDD" id="cd00840">
    <property type="entry name" value="MPP_Mre11_N"/>
    <property type="match status" value="1"/>
</dbReference>